<dbReference type="Gene3D" id="3.40.50.720">
    <property type="entry name" value="NAD(P)-binding Rossmann-like Domain"/>
    <property type="match status" value="1"/>
</dbReference>
<feature type="domain" description="Pyrroline-5-carboxylate reductase catalytic N-terminal" evidence="2">
    <location>
        <begin position="35"/>
        <end position="126"/>
    </location>
</feature>
<dbReference type="GO" id="GO:0016491">
    <property type="term" value="F:oxidoreductase activity"/>
    <property type="evidence" value="ECO:0007669"/>
    <property type="project" value="UniProtKB-KW"/>
</dbReference>
<dbReference type="Proteomes" id="UP000091926">
    <property type="component" value="Chromosome"/>
</dbReference>
<accession>A0A193GMT8</accession>
<dbReference type="PROSITE" id="PS51318">
    <property type="entry name" value="TAT"/>
    <property type="match status" value="1"/>
</dbReference>
<dbReference type="AlphaFoldDB" id="A0A193GMT8"/>
<dbReference type="OrthoDB" id="5499754at2"/>
<evidence type="ECO:0000313" key="4">
    <source>
        <dbReference type="Proteomes" id="UP000091926"/>
    </source>
</evidence>
<dbReference type="InterPro" id="IPR036291">
    <property type="entry name" value="NAD(P)-bd_dom_sf"/>
</dbReference>
<evidence type="ECO:0000259" key="2">
    <source>
        <dbReference type="Pfam" id="PF03807"/>
    </source>
</evidence>
<gene>
    <name evidence="3" type="ORF">BAU07_20765</name>
</gene>
<reference evidence="3 4" key="1">
    <citation type="submission" date="2016-06" db="EMBL/GenBank/DDBJ databases">
        <title>Complete genome sequences of Bordetella bronchialis and Bordetella flabilis.</title>
        <authorList>
            <person name="LiPuma J.J."/>
            <person name="Spilker T."/>
        </authorList>
    </citation>
    <scope>NUCLEOTIDE SEQUENCE [LARGE SCALE GENOMIC DNA]</scope>
    <source>
        <strain evidence="3 4">AU10664</strain>
    </source>
</reference>
<evidence type="ECO:0000313" key="3">
    <source>
        <dbReference type="EMBL" id="ANN80654.1"/>
    </source>
</evidence>
<protein>
    <recommendedName>
        <fullName evidence="2">Pyrroline-5-carboxylate reductase catalytic N-terminal domain-containing protein</fullName>
    </recommendedName>
</protein>
<dbReference type="InterPro" id="IPR051267">
    <property type="entry name" value="STEAP_metalloreductase"/>
</dbReference>
<evidence type="ECO:0000256" key="1">
    <source>
        <dbReference type="ARBA" id="ARBA00023002"/>
    </source>
</evidence>
<dbReference type="PANTHER" id="PTHR14239:SF10">
    <property type="entry name" value="REDUCTASE"/>
    <property type="match status" value="1"/>
</dbReference>
<dbReference type="InterPro" id="IPR006311">
    <property type="entry name" value="TAT_signal"/>
</dbReference>
<organism evidence="3 4">
    <name type="scientific">Bordetella flabilis</name>
    <dbReference type="NCBI Taxonomy" id="463014"/>
    <lineage>
        <taxon>Bacteria</taxon>
        <taxon>Pseudomonadati</taxon>
        <taxon>Pseudomonadota</taxon>
        <taxon>Betaproteobacteria</taxon>
        <taxon>Burkholderiales</taxon>
        <taxon>Alcaligenaceae</taxon>
        <taxon>Bordetella</taxon>
    </lineage>
</organism>
<name>A0A193GMT8_9BORD</name>
<dbReference type="EMBL" id="CP016172">
    <property type="protein sequence ID" value="ANN80654.1"/>
    <property type="molecule type" value="Genomic_DNA"/>
</dbReference>
<keyword evidence="1" id="KW-0560">Oxidoreductase</keyword>
<sequence length="245" mass="24817">MNMNRRRWLGVMATGGLTSVLPASRAAGMADAKPRIGVIGAGNVGGTVGGLWVRAGYSVMFSSRHPDTLKALAGRLGPLASTGTPAEAARYGDVLFVAVPYGALPALGRELAEPMHGKVVLDACNPFPGRDGPIAEPALHDGVGLTSAALLPGTRLVRAFNSLGASTVGSQAHRAGTPLAIPIAGDDADALAVASRLIRDAGLEPVVIGPLAAARLTQPGGPGWLVAETAPELRRRLGLPATSPP</sequence>
<dbReference type="SUPFAM" id="SSF51735">
    <property type="entry name" value="NAD(P)-binding Rossmann-fold domains"/>
    <property type="match status" value="1"/>
</dbReference>
<dbReference type="KEGG" id="bfz:BAU07_20765"/>
<dbReference type="InterPro" id="IPR028939">
    <property type="entry name" value="P5C_Rdtase_cat_N"/>
</dbReference>
<keyword evidence="4" id="KW-1185">Reference proteome</keyword>
<dbReference type="Pfam" id="PF03807">
    <property type="entry name" value="F420_oxidored"/>
    <property type="match status" value="1"/>
</dbReference>
<dbReference type="PANTHER" id="PTHR14239">
    <property type="entry name" value="DUDULIN-RELATED"/>
    <property type="match status" value="1"/>
</dbReference>
<proteinExistence type="predicted"/>
<dbReference type="RefSeq" id="WP_066665601.1">
    <property type="nucleotide sequence ID" value="NZ_CBCSCL010000011.1"/>
</dbReference>